<accession>A0ABD1E5S7</accession>
<name>A0ABD1E5S7_HYPHA</name>
<protein>
    <submittedName>
        <fullName evidence="1">Uncharacterized protein</fullName>
    </submittedName>
</protein>
<organism evidence="1 2">
    <name type="scientific">Hypothenemus hampei</name>
    <name type="common">Coffee berry borer</name>
    <dbReference type="NCBI Taxonomy" id="57062"/>
    <lineage>
        <taxon>Eukaryota</taxon>
        <taxon>Metazoa</taxon>
        <taxon>Ecdysozoa</taxon>
        <taxon>Arthropoda</taxon>
        <taxon>Hexapoda</taxon>
        <taxon>Insecta</taxon>
        <taxon>Pterygota</taxon>
        <taxon>Neoptera</taxon>
        <taxon>Endopterygota</taxon>
        <taxon>Coleoptera</taxon>
        <taxon>Polyphaga</taxon>
        <taxon>Cucujiformia</taxon>
        <taxon>Curculionidae</taxon>
        <taxon>Scolytinae</taxon>
        <taxon>Hypothenemus</taxon>
    </lineage>
</organism>
<evidence type="ECO:0000313" key="1">
    <source>
        <dbReference type="EMBL" id="KAL1490043.1"/>
    </source>
</evidence>
<sequence length="71" mass="8210">MVAYGLDASVLDKINRCITQWLPAETFIIAILRARRKRIKKQIYNSIEDCGKSGYDKEKLRFVSDSTPENM</sequence>
<gene>
    <name evidence="1" type="ORF">ABEB36_012787</name>
</gene>
<comment type="caution">
    <text evidence="1">The sequence shown here is derived from an EMBL/GenBank/DDBJ whole genome shotgun (WGS) entry which is preliminary data.</text>
</comment>
<reference evidence="1 2" key="1">
    <citation type="submission" date="2024-05" db="EMBL/GenBank/DDBJ databases">
        <title>Genetic variation in Jamaican populations of the coffee berry borer (Hypothenemus hampei).</title>
        <authorList>
            <person name="Errbii M."/>
            <person name="Myrie A."/>
        </authorList>
    </citation>
    <scope>NUCLEOTIDE SEQUENCE [LARGE SCALE GENOMIC DNA]</scope>
    <source>
        <strain evidence="1">JA-Hopewell-2020-01-JO</strain>
        <tissue evidence="1">Whole body</tissue>
    </source>
</reference>
<dbReference type="EMBL" id="JBDJPC010000010">
    <property type="protein sequence ID" value="KAL1490043.1"/>
    <property type="molecule type" value="Genomic_DNA"/>
</dbReference>
<keyword evidence="2" id="KW-1185">Reference proteome</keyword>
<proteinExistence type="predicted"/>
<dbReference type="Proteomes" id="UP001566132">
    <property type="component" value="Unassembled WGS sequence"/>
</dbReference>
<evidence type="ECO:0000313" key="2">
    <source>
        <dbReference type="Proteomes" id="UP001566132"/>
    </source>
</evidence>
<dbReference type="AlphaFoldDB" id="A0ABD1E5S7"/>